<organism evidence="3 4">
    <name type="scientific">Leptonychotes weddellii</name>
    <name type="common">Weddell seal</name>
    <name type="synonym">Otaria weddellii</name>
    <dbReference type="NCBI Taxonomy" id="9713"/>
    <lineage>
        <taxon>Eukaryota</taxon>
        <taxon>Metazoa</taxon>
        <taxon>Chordata</taxon>
        <taxon>Craniata</taxon>
        <taxon>Vertebrata</taxon>
        <taxon>Euteleostomi</taxon>
        <taxon>Mammalia</taxon>
        <taxon>Eutheria</taxon>
        <taxon>Laurasiatheria</taxon>
        <taxon>Carnivora</taxon>
        <taxon>Caniformia</taxon>
        <taxon>Pinnipedia</taxon>
        <taxon>Phocidae</taxon>
        <taxon>Monachinae</taxon>
        <taxon>Lobodontini</taxon>
        <taxon>Leptonychotes</taxon>
    </lineage>
</organism>
<evidence type="ECO:0000256" key="2">
    <source>
        <dbReference type="SAM" id="MobiDB-lite"/>
    </source>
</evidence>
<dbReference type="KEGG" id="lww:102740653"/>
<feature type="non-terminal residue" evidence="4">
    <location>
        <position position="1"/>
    </location>
</feature>
<gene>
    <name evidence="4" type="primary">LOC102740653</name>
</gene>
<reference evidence="4" key="1">
    <citation type="submission" date="2025-08" db="UniProtKB">
        <authorList>
            <consortium name="RefSeq"/>
        </authorList>
    </citation>
    <scope>IDENTIFICATION</scope>
    <source>
        <tissue evidence="4">Liver</tissue>
    </source>
</reference>
<keyword evidence="3" id="KW-1185">Reference proteome</keyword>
<dbReference type="STRING" id="9713.A0A2U3Z2R6"/>
<dbReference type="OrthoDB" id="3176171at2759"/>
<dbReference type="GeneID" id="102740653"/>
<name>A0A2U3Z2R6_LEPWE</name>
<feature type="compositionally biased region" description="Polar residues" evidence="2">
    <location>
        <begin position="335"/>
        <end position="353"/>
    </location>
</feature>
<accession>A0A2U3Z2R6</accession>
<keyword evidence="1" id="KW-0175">Coiled coil</keyword>
<evidence type="ECO:0000313" key="4">
    <source>
        <dbReference type="RefSeq" id="XP_006750297.1"/>
    </source>
</evidence>
<sequence>DRIILGSNSAYLYIGFPSERGNEDLNRFDYDFFQLERAAAEGVSVDKLGAAGHGEGNADPSVLAVFQDYVKLMPLVAEANQMGEELEKGLRMELKVKNLASSDSRGYDLQKEVMVKVTHQRTHEGSSRGSWSETPTLGVNLDFCEAFGAESSIACGEEDVVFDPSELLGKRMDFQIGLVQCFGIKWLKEGAERGIQMGYRIYDLSSTFYTKPVWKIVNPQIEETVQFTALNASQEFLNYLQTNALIVDLWGLQEGCAQLSCSQPDPMVTSEGHIMVDTKKISPVMDTGQTTSNQISELYMKLLKLEQEMELLRNVNRALREENVLLKHSLEKAGSAQQAKKPSDSGKVTQTPAQLPAAGEIHHTSAQRASSDRELAKALKVFYQSLNAARGQFLRLRHYKPPEDDGLFRPFVHQQSLRLKDFGELLESSLWRLKSDVARIVKEKRACSLHPG</sequence>
<proteinExistence type="predicted"/>
<evidence type="ECO:0000313" key="3">
    <source>
        <dbReference type="Proteomes" id="UP000245341"/>
    </source>
</evidence>
<feature type="coiled-coil region" evidence="1">
    <location>
        <begin position="295"/>
        <end position="322"/>
    </location>
</feature>
<dbReference type="Proteomes" id="UP000245341">
    <property type="component" value="Unplaced"/>
</dbReference>
<dbReference type="AlphaFoldDB" id="A0A2U3Z2R6"/>
<feature type="region of interest" description="Disordered" evidence="2">
    <location>
        <begin position="332"/>
        <end position="362"/>
    </location>
</feature>
<protein>
    <submittedName>
        <fullName evidence="4">Kinesin-like protein KIF28P</fullName>
    </submittedName>
</protein>
<evidence type="ECO:0000256" key="1">
    <source>
        <dbReference type="SAM" id="Coils"/>
    </source>
</evidence>
<dbReference type="RefSeq" id="XP_006750297.1">
    <property type="nucleotide sequence ID" value="XM_006750234.1"/>
</dbReference>